<dbReference type="EMBL" id="VLNT01000029">
    <property type="protein sequence ID" value="TSD53691.1"/>
    <property type="molecule type" value="Genomic_DNA"/>
</dbReference>
<name>A0A554RI12_9ACTN</name>
<feature type="domain" description="SsuA/THI5-like" evidence="1">
    <location>
        <begin position="54"/>
        <end position="264"/>
    </location>
</feature>
<dbReference type="InterPro" id="IPR027939">
    <property type="entry name" value="NMT1/THI5"/>
</dbReference>
<evidence type="ECO:0000259" key="1">
    <source>
        <dbReference type="Pfam" id="PF09084"/>
    </source>
</evidence>
<evidence type="ECO:0000313" key="3">
    <source>
        <dbReference type="Proteomes" id="UP000316988"/>
    </source>
</evidence>
<dbReference type="AlphaFoldDB" id="A0A554RI12"/>
<keyword evidence="3" id="KW-1185">Reference proteome</keyword>
<dbReference type="Gene3D" id="3.40.190.10">
    <property type="entry name" value="Periplasmic binding protein-like II"/>
    <property type="match status" value="2"/>
</dbReference>
<protein>
    <submittedName>
        <fullName evidence="2">ABC transporter substrate-binding protein</fullName>
    </submittedName>
</protein>
<dbReference type="PANTHER" id="PTHR31528:SF15">
    <property type="entry name" value="RIBOFLAVIN-BINDING PROTEIN RIBY"/>
    <property type="match status" value="1"/>
</dbReference>
<dbReference type="SUPFAM" id="SSF53850">
    <property type="entry name" value="Periplasmic binding protein-like II"/>
    <property type="match status" value="1"/>
</dbReference>
<accession>A0A554RI12</accession>
<dbReference type="InterPro" id="IPR015168">
    <property type="entry name" value="SsuA/THI5"/>
</dbReference>
<dbReference type="Proteomes" id="UP000316988">
    <property type="component" value="Unassembled WGS sequence"/>
</dbReference>
<comment type="caution">
    <text evidence="2">The sequence shown here is derived from an EMBL/GenBank/DDBJ whole genome shotgun (WGS) entry which is preliminary data.</text>
</comment>
<dbReference type="OrthoDB" id="174578at2"/>
<evidence type="ECO:0000313" key="2">
    <source>
        <dbReference type="EMBL" id="TSD53691.1"/>
    </source>
</evidence>
<reference evidence="2 3" key="1">
    <citation type="submission" date="2019-07" db="EMBL/GenBank/DDBJ databases">
        <authorList>
            <person name="Zhao L.H."/>
        </authorList>
    </citation>
    <scope>NUCLEOTIDE SEQUENCE [LARGE SCALE GENOMIC DNA]</scope>
    <source>
        <strain evidence="2 3">Co35</strain>
    </source>
</reference>
<dbReference type="Pfam" id="PF09084">
    <property type="entry name" value="NMT1"/>
    <property type="match status" value="1"/>
</dbReference>
<sequence length="352" mass="37502">MSGEPRRRWTAVALGVVVFLMLSACGSGSEPQTDAEGRETVKIRTDVYYSGAVLPLVAGVETGIFEKHDLNVELNEGKESATTIQTVGNGSDDIGYVDAGSLVQSAAQGIDVRMVAGMVQDSSLALYALEESGIASPEDLEGKTAGYTPGSAAERIFPAYAEAAGIDEASVQFRNVDIPTRTELFMAGQTDFTFGLLNVSGPNIGLKCDCDPIVMPYSDEGIHMLSSGIVAGSDFLEDRPETMERFLAALTEAVEWTNANTEEAVEAFYAYAPDSTVDRGVLAEQWGISMELAYTESTDGQPFGCMSKEDWTSTTELMETYGGVDEGRVAVEDIADNGFLPESCTDELGADS</sequence>
<organism evidence="2 3">
    <name type="scientific">Aeromicrobium piscarium</name>
    <dbReference type="NCBI Taxonomy" id="2590901"/>
    <lineage>
        <taxon>Bacteria</taxon>
        <taxon>Bacillati</taxon>
        <taxon>Actinomycetota</taxon>
        <taxon>Actinomycetes</taxon>
        <taxon>Propionibacteriales</taxon>
        <taxon>Nocardioidaceae</taxon>
        <taxon>Aeromicrobium</taxon>
    </lineage>
</organism>
<dbReference type="PANTHER" id="PTHR31528">
    <property type="entry name" value="4-AMINO-5-HYDROXYMETHYL-2-METHYLPYRIMIDINE PHOSPHATE SYNTHASE THI11-RELATED"/>
    <property type="match status" value="1"/>
</dbReference>
<gene>
    <name evidence="2" type="ORF">FNM00_17955</name>
</gene>
<dbReference type="PROSITE" id="PS51257">
    <property type="entry name" value="PROKAR_LIPOPROTEIN"/>
    <property type="match status" value="1"/>
</dbReference>
<dbReference type="RefSeq" id="WP_143914912.1">
    <property type="nucleotide sequence ID" value="NZ_VLNT01000029.1"/>
</dbReference>
<dbReference type="GO" id="GO:0009228">
    <property type="term" value="P:thiamine biosynthetic process"/>
    <property type="evidence" value="ECO:0007669"/>
    <property type="project" value="InterPro"/>
</dbReference>
<proteinExistence type="predicted"/>